<gene>
    <name evidence="2" type="ORF">M404DRAFT_999496</name>
</gene>
<accession>A0A0C3NY55</accession>
<reference evidence="2 3" key="1">
    <citation type="submission" date="2014-04" db="EMBL/GenBank/DDBJ databases">
        <authorList>
            <consortium name="DOE Joint Genome Institute"/>
            <person name="Kuo A."/>
            <person name="Kohler A."/>
            <person name="Costa M.D."/>
            <person name="Nagy L.G."/>
            <person name="Floudas D."/>
            <person name="Copeland A."/>
            <person name="Barry K.W."/>
            <person name="Cichocki N."/>
            <person name="Veneault-Fourrey C."/>
            <person name="LaButti K."/>
            <person name="Lindquist E.A."/>
            <person name="Lipzen A."/>
            <person name="Lundell T."/>
            <person name="Morin E."/>
            <person name="Murat C."/>
            <person name="Sun H."/>
            <person name="Tunlid A."/>
            <person name="Henrissat B."/>
            <person name="Grigoriev I.V."/>
            <person name="Hibbett D.S."/>
            <person name="Martin F."/>
            <person name="Nordberg H.P."/>
            <person name="Cantor M.N."/>
            <person name="Hua S.X."/>
        </authorList>
    </citation>
    <scope>NUCLEOTIDE SEQUENCE [LARGE SCALE GENOMIC DNA]</scope>
    <source>
        <strain evidence="2 3">Marx 270</strain>
    </source>
</reference>
<dbReference type="Proteomes" id="UP000054217">
    <property type="component" value="Unassembled WGS sequence"/>
</dbReference>
<keyword evidence="3" id="KW-1185">Reference proteome</keyword>
<evidence type="ECO:0000256" key="1">
    <source>
        <dbReference type="SAM" id="MobiDB-lite"/>
    </source>
</evidence>
<dbReference type="EMBL" id="KN831965">
    <property type="protein sequence ID" value="KIO05760.1"/>
    <property type="molecule type" value="Genomic_DNA"/>
</dbReference>
<name>A0A0C3NY55_PISTI</name>
<proteinExistence type="predicted"/>
<dbReference type="AlphaFoldDB" id="A0A0C3NY55"/>
<dbReference type="HOGENOM" id="CLU_3107363_0_0_1"/>
<reference evidence="3" key="2">
    <citation type="submission" date="2015-01" db="EMBL/GenBank/DDBJ databases">
        <title>Evolutionary Origins and Diversification of the Mycorrhizal Mutualists.</title>
        <authorList>
            <consortium name="DOE Joint Genome Institute"/>
            <consortium name="Mycorrhizal Genomics Consortium"/>
            <person name="Kohler A."/>
            <person name="Kuo A."/>
            <person name="Nagy L.G."/>
            <person name="Floudas D."/>
            <person name="Copeland A."/>
            <person name="Barry K.W."/>
            <person name="Cichocki N."/>
            <person name="Veneault-Fourrey C."/>
            <person name="LaButti K."/>
            <person name="Lindquist E.A."/>
            <person name="Lipzen A."/>
            <person name="Lundell T."/>
            <person name="Morin E."/>
            <person name="Murat C."/>
            <person name="Riley R."/>
            <person name="Ohm R."/>
            <person name="Sun H."/>
            <person name="Tunlid A."/>
            <person name="Henrissat B."/>
            <person name="Grigoriev I.V."/>
            <person name="Hibbett D.S."/>
            <person name="Martin F."/>
        </authorList>
    </citation>
    <scope>NUCLEOTIDE SEQUENCE [LARGE SCALE GENOMIC DNA]</scope>
    <source>
        <strain evidence="3">Marx 270</strain>
    </source>
</reference>
<feature type="region of interest" description="Disordered" evidence="1">
    <location>
        <begin position="1"/>
        <end position="28"/>
    </location>
</feature>
<evidence type="ECO:0000313" key="2">
    <source>
        <dbReference type="EMBL" id="KIO05760.1"/>
    </source>
</evidence>
<sequence>MGYDVAAPTQSVPQDETNSREGTKHCGASDSCVHYHIMETLDVGDARPPLA</sequence>
<protein>
    <submittedName>
        <fullName evidence="2">Uncharacterized protein</fullName>
    </submittedName>
</protein>
<dbReference type="InParanoid" id="A0A0C3NY55"/>
<organism evidence="2 3">
    <name type="scientific">Pisolithus tinctorius Marx 270</name>
    <dbReference type="NCBI Taxonomy" id="870435"/>
    <lineage>
        <taxon>Eukaryota</taxon>
        <taxon>Fungi</taxon>
        <taxon>Dikarya</taxon>
        <taxon>Basidiomycota</taxon>
        <taxon>Agaricomycotina</taxon>
        <taxon>Agaricomycetes</taxon>
        <taxon>Agaricomycetidae</taxon>
        <taxon>Boletales</taxon>
        <taxon>Sclerodermatineae</taxon>
        <taxon>Pisolithaceae</taxon>
        <taxon>Pisolithus</taxon>
    </lineage>
</organism>
<evidence type="ECO:0000313" key="3">
    <source>
        <dbReference type="Proteomes" id="UP000054217"/>
    </source>
</evidence>